<accession>A0A913YX97</accession>
<dbReference type="AlphaFoldDB" id="A0A913YX97"/>
<protein>
    <submittedName>
        <fullName evidence="1">Uncharacterized protein</fullName>
    </submittedName>
</protein>
<evidence type="ECO:0000313" key="1">
    <source>
        <dbReference type="EnsemblMetazoa" id="XP_028518706.1"/>
    </source>
</evidence>
<reference evidence="1" key="1">
    <citation type="submission" date="2022-11" db="UniProtKB">
        <authorList>
            <consortium name="EnsemblMetazoa"/>
        </authorList>
    </citation>
    <scope>IDENTIFICATION</scope>
</reference>
<evidence type="ECO:0000313" key="2">
    <source>
        <dbReference type="Proteomes" id="UP000887567"/>
    </source>
</evidence>
<dbReference type="Proteomes" id="UP000887567">
    <property type="component" value="Unplaced"/>
</dbReference>
<dbReference type="RefSeq" id="XP_028518706.1">
    <property type="nucleotide sequence ID" value="XM_028662905.1"/>
</dbReference>
<dbReference type="GeneID" id="114576365"/>
<keyword evidence="2" id="KW-1185">Reference proteome</keyword>
<organism evidence="1 2">
    <name type="scientific">Exaiptasia diaphana</name>
    <name type="common">Tropical sea anemone</name>
    <name type="synonym">Aiptasia pulchella</name>
    <dbReference type="NCBI Taxonomy" id="2652724"/>
    <lineage>
        <taxon>Eukaryota</taxon>
        <taxon>Metazoa</taxon>
        <taxon>Cnidaria</taxon>
        <taxon>Anthozoa</taxon>
        <taxon>Hexacorallia</taxon>
        <taxon>Actiniaria</taxon>
        <taxon>Aiptasiidae</taxon>
        <taxon>Exaiptasia</taxon>
    </lineage>
</organism>
<name>A0A913YX97_EXADI</name>
<sequence>MQFWYMADARSSIKVCRTNKSNSTICLWSSPNTTNKEWTFGQVEISGYEGGNVIIVGNAVGDSPGLDDLTFIETPCSQVISQSNPSCYFDVLQPCPMNIDKSWLLTTYKDQQGANSFYLNLDFPSNSSNKISSQAFSTLSHGWKCLRFWMSSPSKYSSKKLDVIYKSENNTISGISFTSVTPGWVYLQSPIPREENNLKVNKA</sequence>
<dbReference type="OrthoDB" id="2019384at2759"/>
<proteinExistence type="predicted"/>
<dbReference type="KEGG" id="epa:114576365"/>
<dbReference type="EnsemblMetazoa" id="XM_028662905.1">
    <property type="protein sequence ID" value="XP_028518706.1"/>
    <property type="gene ID" value="LOC114576365"/>
</dbReference>
<dbReference type="Gene3D" id="2.60.120.200">
    <property type="match status" value="1"/>
</dbReference>